<feature type="region of interest" description="Disordered" evidence="1">
    <location>
        <begin position="528"/>
        <end position="562"/>
    </location>
</feature>
<feature type="region of interest" description="Disordered" evidence="1">
    <location>
        <begin position="412"/>
        <end position="431"/>
    </location>
</feature>
<organism evidence="2 3">
    <name type="scientific">Yersinia aleksiciae</name>
    <dbReference type="NCBI Taxonomy" id="263819"/>
    <lineage>
        <taxon>Bacteria</taxon>
        <taxon>Pseudomonadati</taxon>
        <taxon>Pseudomonadota</taxon>
        <taxon>Gammaproteobacteria</taxon>
        <taxon>Enterobacterales</taxon>
        <taxon>Yersiniaceae</taxon>
        <taxon>Yersinia</taxon>
    </lineage>
</organism>
<dbReference type="RefSeq" id="WP_258954533.1">
    <property type="nucleotide sequence ID" value="NZ_CQEM01000021.1"/>
</dbReference>
<proteinExistence type="predicted"/>
<accession>A0A0T9UVP5</accession>
<feature type="compositionally biased region" description="Polar residues" evidence="1">
    <location>
        <begin position="543"/>
        <end position="552"/>
    </location>
</feature>
<dbReference type="EMBL" id="CQEM01000021">
    <property type="protein sequence ID" value="CNL76085.1"/>
    <property type="molecule type" value="Genomic_DNA"/>
</dbReference>
<name>A0A0T9UVP5_YERAE</name>
<gene>
    <name evidence="2" type="ORF">ERS008460_03712</name>
</gene>
<feature type="compositionally biased region" description="Basic and acidic residues" evidence="1">
    <location>
        <begin position="55"/>
        <end position="72"/>
    </location>
</feature>
<dbReference type="AlphaFoldDB" id="A0A0T9UVP5"/>
<sequence length="562" mass="62699">MGVQGLADGFLAGFNTADQAISRDRELGLRDAAQQQQVKDSDRNYGLAQDQVNWRKETDNRDHQYKSQRDSVGDEQWNKNYGLAQASQRTANASLGMRAQELNMRKNEFNFQRSQAERQQRMQEEMPVVQALYKQIETTGQVDPQLYGQISKDNPLHPSRFFGQGAIDNVMEINQIMPKVLSGEMNYNDPKVLKTMNTVLAPYIERNIDEVDPESGKKIKSKELAHIGISEDGKFVIPGLKVTYSDGSTANKPMTQFGSADVNDNQVAKIPIDEFMNKVRGYSQMVGQLNQPDRAKFIGSMVNPPDYSALKEEAKGLRKDMLDIGKARAKAISEATDKEAAATINKQYDQLEDQINESYGKPTKDRVTPMVQQWTGEDQAKAAFVNNAKKSGVLDSSITPEQLDLAYKNYSSSTGKQQSTSQQGISTGQVKTPLQNTALPTQPEIPPQKRERGSLQNDLTAMKFSEMSIDEISDMRNQISAYKNDMGKSELIHLRANLQRESSRANGEKSKYLESMLNEVNNEISKKASSSFKGLSDLGPQPMTYSQWEQGSSGLGLKDLAN</sequence>
<feature type="region of interest" description="Disordered" evidence="1">
    <location>
        <begin position="55"/>
        <end position="76"/>
    </location>
</feature>
<protein>
    <submittedName>
        <fullName evidence="2">Uncharacterized protein</fullName>
    </submittedName>
</protein>
<feature type="compositionally biased region" description="Low complexity" evidence="1">
    <location>
        <begin position="412"/>
        <end position="429"/>
    </location>
</feature>
<evidence type="ECO:0000256" key="1">
    <source>
        <dbReference type="SAM" id="MobiDB-lite"/>
    </source>
</evidence>
<reference evidence="3" key="1">
    <citation type="submission" date="2015-03" db="EMBL/GenBank/DDBJ databases">
        <authorList>
            <consortium name="Pathogen Informatics"/>
        </authorList>
    </citation>
    <scope>NUCLEOTIDE SEQUENCE [LARGE SCALE GENOMIC DNA]</scope>
    <source>
        <strain evidence="3">IP27925</strain>
    </source>
</reference>
<evidence type="ECO:0000313" key="2">
    <source>
        <dbReference type="EMBL" id="CNL76085.1"/>
    </source>
</evidence>
<evidence type="ECO:0000313" key="3">
    <source>
        <dbReference type="Proteomes" id="UP000040088"/>
    </source>
</evidence>
<dbReference type="Proteomes" id="UP000040088">
    <property type="component" value="Unassembled WGS sequence"/>
</dbReference>